<dbReference type="Proteomes" id="UP000654947">
    <property type="component" value="Unassembled WGS sequence"/>
</dbReference>
<name>A0A918XJ92_9ACTN</name>
<comment type="caution">
    <text evidence="1">The sequence shown here is derived from an EMBL/GenBank/DDBJ whole genome shotgun (WGS) entry which is preliminary data.</text>
</comment>
<keyword evidence="2" id="KW-1185">Reference proteome</keyword>
<protein>
    <submittedName>
        <fullName evidence="1">Uncharacterized protein</fullName>
    </submittedName>
</protein>
<dbReference type="EMBL" id="BMXL01000030">
    <property type="protein sequence ID" value="GHD34464.1"/>
    <property type="molecule type" value="Genomic_DNA"/>
</dbReference>
<dbReference type="AlphaFoldDB" id="A0A918XJ92"/>
<evidence type="ECO:0000313" key="2">
    <source>
        <dbReference type="Proteomes" id="UP000654947"/>
    </source>
</evidence>
<organism evidence="1 2">
    <name type="scientific">Nocardiopsis kunsanensis</name>
    <dbReference type="NCBI Taxonomy" id="141693"/>
    <lineage>
        <taxon>Bacteria</taxon>
        <taxon>Bacillati</taxon>
        <taxon>Actinomycetota</taxon>
        <taxon>Actinomycetes</taxon>
        <taxon>Streptosporangiales</taxon>
        <taxon>Nocardiopsidaceae</taxon>
        <taxon>Nocardiopsis</taxon>
    </lineage>
</organism>
<accession>A0A918XJ92</accession>
<evidence type="ECO:0000313" key="1">
    <source>
        <dbReference type="EMBL" id="GHD34464.1"/>
    </source>
</evidence>
<reference evidence="1 2" key="1">
    <citation type="journal article" date="2014" name="Int. J. Syst. Evol. Microbiol.">
        <title>Complete genome sequence of Corynebacterium casei LMG S-19264T (=DSM 44701T), isolated from a smear-ripened cheese.</title>
        <authorList>
            <consortium name="US DOE Joint Genome Institute (JGI-PGF)"/>
            <person name="Walter F."/>
            <person name="Albersmeier A."/>
            <person name="Kalinowski J."/>
            <person name="Ruckert C."/>
        </authorList>
    </citation>
    <scope>NUCLEOTIDE SEQUENCE [LARGE SCALE GENOMIC DNA]</scope>
    <source>
        <strain evidence="1 2">KCTC 19473</strain>
    </source>
</reference>
<proteinExistence type="predicted"/>
<sequence length="189" mass="21126">MRVTTTTQIRRRTQRMKHVGEQVSVLQALDLLHMGLRRAHQRQLLPPSDQGFIATGRLVRRMHEQGLWTSVLALAMHRTRAEGTWCTNQEPCTDRALRMRLKAPDVRSATTAMCQDQGEEGPRRVLVHAISPHLWAGPILDLSAVDRTRLRVEEAGTGAWELADTVLAEAVTDQLVELHTLASHPAAAL</sequence>
<gene>
    <name evidence="1" type="ORF">GCM10007147_40110</name>
</gene>